<dbReference type="PROSITE" id="PS50886">
    <property type="entry name" value="TRBD"/>
    <property type="match status" value="1"/>
</dbReference>
<accession>X1HD43</accession>
<dbReference type="Pfam" id="PF01588">
    <property type="entry name" value="tRNA_bind"/>
    <property type="match status" value="1"/>
</dbReference>
<comment type="caution">
    <text evidence="4">The sequence shown here is derived from an EMBL/GenBank/DDBJ whole genome shotgun (WGS) entry which is preliminary data.</text>
</comment>
<dbReference type="GO" id="GO:0000049">
    <property type="term" value="F:tRNA binding"/>
    <property type="evidence" value="ECO:0007669"/>
    <property type="project" value="UniProtKB-KW"/>
</dbReference>
<evidence type="ECO:0000256" key="2">
    <source>
        <dbReference type="ARBA" id="ARBA00022884"/>
    </source>
</evidence>
<sequence length="48" mass="5375">MLLNLKPRKLMGVQSNGMVLAADVENKPFLLKLEEDKKDLVPPGSKIR</sequence>
<dbReference type="AlphaFoldDB" id="X1HD43"/>
<dbReference type="EMBL" id="BARU01034828">
    <property type="protein sequence ID" value="GAH68096.1"/>
    <property type="molecule type" value="Genomic_DNA"/>
</dbReference>
<feature type="domain" description="TRNA-binding" evidence="3">
    <location>
        <begin position="1"/>
        <end position="48"/>
    </location>
</feature>
<gene>
    <name evidence="4" type="ORF">S03H2_54615</name>
</gene>
<dbReference type="InterPro" id="IPR002547">
    <property type="entry name" value="tRNA-bd_dom"/>
</dbReference>
<dbReference type="InterPro" id="IPR012340">
    <property type="entry name" value="NA-bd_OB-fold"/>
</dbReference>
<evidence type="ECO:0000256" key="1">
    <source>
        <dbReference type="ARBA" id="ARBA00022555"/>
    </source>
</evidence>
<keyword evidence="2" id="KW-0694">RNA-binding</keyword>
<keyword evidence="1" id="KW-0820">tRNA-binding</keyword>
<evidence type="ECO:0000259" key="3">
    <source>
        <dbReference type="PROSITE" id="PS50886"/>
    </source>
</evidence>
<dbReference type="Gene3D" id="2.40.50.140">
    <property type="entry name" value="Nucleic acid-binding proteins"/>
    <property type="match status" value="1"/>
</dbReference>
<dbReference type="SUPFAM" id="SSF50249">
    <property type="entry name" value="Nucleic acid-binding proteins"/>
    <property type="match status" value="1"/>
</dbReference>
<name>X1HD43_9ZZZZ</name>
<organism evidence="4">
    <name type="scientific">marine sediment metagenome</name>
    <dbReference type="NCBI Taxonomy" id="412755"/>
    <lineage>
        <taxon>unclassified sequences</taxon>
        <taxon>metagenomes</taxon>
        <taxon>ecological metagenomes</taxon>
    </lineage>
</organism>
<proteinExistence type="predicted"/>
<protein>
    <recommendedName>
        <fullName evidence="3">tRNA-binding domain-containing protein</fullName>
    </recommendedName>
</protein>
<evidence type="ECO:0000313" key="4">
    <source>
        <dbReference type="EMBL" id="GAH68096.1"/>
    </source>
</evidence>
<reference evidence="4" key="1">
    <citation type="journal article" date="2014" name="Front. Microbiol.">
        <title>High frequency of phylogenetically diverse reductive dehalogenase-homologous genes in deep subseafloor sedimentary metagenomes.</title>
        <authorList>
            <person name="Kawai M."/>
            <person name="Futagami T."/>
            <person name="Toyoda A."/>
            <person name="Takaki Y."/>
            <person name="Nishi S."/>
            <person name="Hori S."/>
            <person name="Arai W."/>
            <person name="Tsubouchi T."/>
            <person name="Morono Y."/>
            <person name="Uchiyama I."/>
            <person name="Ito T."/>
            <person name="Fujiyama A."/>
            <person name="Inagaki F."/>
            <person name="Takami H."/>
        </authorList>
    </citation>
    <scope>NUCLEOTIDE SEQUENCE</scope>
    <source>
        <strain evidence="4">Expedition CK06-06</strain>
    </source>
</reference>